<reference evidence="2 3" key="1">
    <citation type="submission" date="2015-10" db="EMBL/GenBank/DDBJ databases">
        <title>Draft genome sequence of pyrrolomycin-producing Streptomyces vitaminophilus.</title>
        <authorList>
            <person name="Graham D.E."/>
            <person name="Mahan K.M."/>
            <person name="Klingeman D.M."/>
            <person name="Hettich R.L."/>
            <person name="Parry R.J."/>
        </authorList>
    </citation>
    <scope>NUCLEOTIDE SEQUENCE [LARGE SCALE GENOMIC DNA]</scope>
    <source>
        <strain evidence="2 3">ATCC 31673</strain>
    </source>
</reference>
<dbReference type="EMBL" id="LLZU01000005">
    <property type="protein sequence ID" value="KRV50339.1"/>
    <property type="molecule type" value="Genomic_DNA"/>
</dbReference>
<dbReference type="Proteomes" id="UP000050867">
    <property type="component" value="Unassembled WGS sequence"/>
</dbReference>
<dbReference type="RefSeq" id="WP_018382200.1">
    <property type="nucleotide sequence ID" value="NZ_LLZU01000005.1"/>
</dbReference>
<accession>A0A0T6LW19</accession>
<comment type="caution">
    <text evidence="2">The sequence shown here is derived from an EMBL/GenBank/DDBJ whole genome shotgun (WGS) entry which is preliminary data.</text>
</comment>
<organism evidence="2 3">
    <name type="scientific">Wenjunlia vitaminophila</name>
    <name type="common">Streptomyces vitaminophilus</name>
    <dbReference type="NCBI Taxonomy" id="76728"/>
    <lineage>
        <taxon>Bacteria</taxon>
        <taxon>Bacillati</taxon>
        <taxon>Actinomycetota</taxon>
        <taxon>Actinomycetes</taxon>
        <taxon>Kitasatosporales</taxon>
        <taxon>Streptomycetaceae</taxon>
        <taxon>Wenjunlia</taxon>
    </lineage>
</organism>
<name>A0A0T6LW19_WENVI</name>
<feature type="domain" description="DUF4365" evidence="1">
    <location>
        <begin position="36"/>
        <end position="181"/>
    </location>
</feature>
<proteinExistence type="predicted"/>
<dbReference type="STRING" id="76728.AQ490_14670"/>
<gene>
    <name evidence="2" type="ORF">AQ490_14670</name>
</gene>
<evidence type="ECO:0000313" key="2">
    <source>
        <dbReference type="EMBL" id="KRV50339.1"/>
    </source>
</evidence>
<keyword evidence="3" id="KW-1185">Reference proteome</keyword>
<evidence type="ECO:0000259" key="1">
    <source>
        <dbReference type="Pfam" id="PF14280"/>
    </source>
</evidence>
<dbReference type="OrthoDB" id="516854at2"/>
<evidence type="ECO:0000313" key="3">
    <source>
        <dbReference type="Proteomes" id="UP000050867"/>
    </source>
</evidence>
<protein>
    <recommendedName>
        <fullName evidence="1">DUF4365 domain-containing protein</fullName>
    </recommendedName>
</protein>
<dbReference type="eggNOG" id="ENOG503307N">
    <property type="taxonomic scope" value="Bacteria"/>
</dbReference>
<sequence length="188" mass="20705">MALQQPAPSGLLPRRTEQCREVPAPPHRMETLQTAHLHAVAAAAGCTLSRPYSATGTDWYLSRDSLGPAVEDEVTIRVRLTHAHQFPLPPRGPSFTLTLDNDELAALARTPVSVPRILVVMIAPLSRGRWLRAGRDRLELRHCCYWVNLAGHAVTGRLRTQVRISTARIFDDRALAEIMARVGAGGRP</sequence>
<dbReference type="AlphaFoldDB" id="A0A0T6LW19"/>
<dbReference type="InterPro" id="IPR025375">
    <property type="entry name" value="DUF4365"/>
</dbReference>
<dbReference type="Pfam" id="PF14280">
    <property type="entry name" value="DUF4365"/>
    <property type="match status" value="1"/>
</dbReference>